<evidence type="ECO:0000256" key="4">
    <source>
        <dbReference type="ARBA" id="ARBA00023136"/>
    </source>
</evidence>
<accession>A0A7W5Z4E7</accession>
<name>A0A7W5Z4E7_9HYPH</name>
<gene>
    <name evidence="7" type="ORF">FHS81_002069</name>
</gene>
<comment type="subcellular location">
    <subcellularLocation>
        <location evidence="1">Membrane</location>
        <topology evidence="1">Multi-pass membrane protein</topology>
    </subcellularLocation>
</comment>
<keyword evidence="4 5" id="KW-0472">Membrane</keyword>
<dbReference type="AlphaFoldDB" id="A0A7W5Z4E7"/>
<dbReference type="Proteomes" id="UP000537592">
    <property type="component" value="Unassembled WGS sequence"/>
</dbReference>
<evidence type="ECO:0000256" key="3">
    <source>
        <dbReference type="ARBA" id="ARBA00022989"/>
    </source>
</evidence>
<evidence type="ECO:0000313" key="8">
    <source>
        <dbReference type="Proteomes" id="UP000537592"/>
    </source>
</evidence>
<feature type="transmembrane region" description="Helical" evidence="5">
    <location>
        <begin position="22"/>
        <end position="46"/>
    </location>
</feature>
<dbReference type="EMBL" id="JACICC010000004">
    <property type="protein sequence ID" value="MBB3809981.1"/>
    <property type="molecule type" value="Genomic_DNA"/>
</dbReference>
<evidence type="ECO:0000259" key="6">
    <source>
        <dbReference type="Pfam" id="PF06271"/>
    </source>
</evidence>
<keyword evidence="3 5" id="KW-1133">Transmembrane helix</keyword>
<reference evidence="7 8" key="1">
    <citation type="submission" date="2020-08" db="EMBL/GenBank/DDBJ databases">
        <title>Genomic Encyclopedia of Type Strains, Phase IV (KMG-IV): sequencing the most valuable type-strain genomes for metagenomic binning, comparative biology and taxonomic classification.</title>
        <authorList>
            <person name="Goeker M."/>
        </authorList>
    </citation>
    <scope>NUCLEOTIDE SEQUENCE [LARGE SCALE GENOMIC DNA]</scope>
    <source>
        <strain evidence="7 8">DSM 28760</strain>
    </source>
</reference>
<dbReference type="RefSeq" id="WP_183752578.1">
    <property type="nucleotide sequence ID" value="NZ_JACICC010000004.1"/>
</dbReference>
<dbReference type="InterPro" id="IPR010432">
    <property type="entry name" value="RDD"/>
</dbReference>
<feature type="domain" description="RDD" evidence="6">
    <location>
        <begin position="18"/>
        <end position="142"/>
    </location>
</feature>
<evidence type="ECO:0000256" key="1">
    <source>
        <dbReference type="ARBA" id="ARBA00004141"/>
    </source>
</evidence>
<sequence>MAEVPALRTPAFDTRGVLASRFFAYLIDIVAIFVLSLILWVIIALLGVVTFGLAWLLFPLLAGSGVIYSAITVGGEAQATIGMRWLGVRVVGLQGSRVDWLTASVHAIFFYIAVGTFILLLIDIFTGLMRSDRRMLHDVLAGVTVVRA</sequence>
<comment type="caution">
    <text evidence="7">The sequence shown here is derived from an EMBL/GenBank/DDBJ whole genome shotgun (WGS) entry which is preliminary data.</text>
</comment>
<keyword evidence="2 5" id="KW-0812">Transmembrane</keyword>
<dbReference type="Pfam" id="PF06271">
    <property type="entry name" value="RDD"/>
    <property type="match status" value="1"/>
</dbReference>
<feature type="transmembrane region" description="Helical" evidence="5">
    <location>
        <begin position="53"/>
        <end position="71"/>
    </location>
</feature>
<protein>
    <submittedName>
        <fullName evidence="7">Putative RDD family membrane protein YckC</fullName>
    </submittedName>
</protein>
<evidence type="ECO:0000256" key="5">
    <source>
        <dbReference type="SAM" id="Phobius"/>
    </source>
</evidence>
<organism evidence="7 8">
    <name type="scientific">Pseudochelatococcus contaminans</name>
    <dbReference type="NCBI Taxonomy" id="1538103"/>
    <lineage>
        <taxon>Bacteria</taxon>
        <taxon>Pseudomonadati</taxon>
        <taxon>Pseudomonadota</taxon>
        <taxon>Alphaproteobacteria</taxon>
        <taxon>Hyphomicrobiales</taxon>
        <taxon>Chelatococcaceae</taxon>
        <taxon>Pseudochelatococcus</taxon>
    </lineage>
</organism>
<evidence type="ECO:0000313" key="7">
    <source>
        <dbReference type="EMBL" id="MBB3809981.1"/>
    </source>
</evidence>
<proteinExistence type="predicted"/>
<evidence type="ECO:0000256" key="2">
    <source>
        <dbReference type="ARBA" id="ARBA00022692"/>
    </source>
</evidence>
<feature type="transmembrane region" description="Helical" evidence="5">
    <location>
        <begin position="108"/>
        <end position="128"/>
    </location>
</feature>
<dbReference type="GO" id="GO:0016020">
    <property type="term" value="C:membrane"/>
    <property type="evidence" value="ECO:0007669"/>
    <property type="project" value="UniProtKB-SubCell"/>
</dbReference>
<keyword evidence="8" id="KW-1185">Reference proteome</keyword>